<dbReference type="UniPathway" id="UPA00232"/>
<keyword evidence="8" id="KW-0547">Nucleotide-binding</keyword>
<dbReference type="InterPro" id="IPR050154">
    <property type="entry name" value="UbiB_kinase"/>
</dbReference>
<evidence type="ECO:0000256" key="10">
    <source>
        <dbReference type="ARBA" id="ARBA00022840"/>
    </source>
</evidence>
<keyword evidence="16" id="KW-1185">Reference proteome</keyword>
<keyword evidence="4" id="KW-0997">Cell inner membrane</keyword>
<dbReference type="InterPro" id="IPR010232">
    <property type="entry name" value="UbiB"/>
</dbReference>
<keyword evidence="11 13" id="KW-1133">Transmembrane helix</keyword>
<dbReference type="CDD" id="cd13972">
    <property type="entry name" value="UbiB"/>
    <property type="match status" value="1"/>
</dbReference>
<evidence type="ECO:0000256" key="7">
    <source>
        <dbReference type="ARBA" id="ARBA00022692"/>
    </source>
</evidence>
<feature type="domain" description="ABC1 atypical kinase-like" evidence="14">
    <location>
        <begin position="96"/>
        <end position="344"/>
    </location>
</feature>
<comment type="caution">
    <text evidence="15">The sequence shown here is derived from an EMBL/GenBank/DDBJ whole genome shotgun (WGS) entry which is preliminary data.</text>
</comment>
<dbReference type="InterPro" id="IPR011009">
    <property type="entry name" value="Kinase-like_dom_sf"/>
</dbReference>
<dbReference type="Proteomes" id="UP000244081">
    <property type="component" value="Unassembled WGS sequence"/>
</dbReference>
<feature type="transmembrane region" description="Helical" evidence="13">
    <location>
        <begin position="506"/>
        <end position="526"/>
    </location>
</feature>
<sequence>MLSTVINLVRLLHAGYVMAREGVFGLVELPDLPPGPRLALRLIRLIERKSARRADAGARISVAFNRLGPSYVKMGQFLATRPDVVGREVATELSLLQDRLEAFPRDEAVRMVEDALGAPIDQLFTDFGEPVAAASIAQVHPAFIEDEDGETHKVAVKVLRPGVARRFARDLQSFYLAAHIIERFHAPSRRLRPLAVVDTLARSVELEMDLRLEAAALSEMAENTADDPGFRVPQVDWTRTSKGVLTMEWIAGRKLSDVDGIAEDGHDLVALGANVIQSFLRHALRDGFFHADMHQGNLFVSEEGDLVAVDFGITGRLDKAERRFLAEILFGFITRDYMRVAEVHFEAGYVPKTQDVGVFAQAIRAIGEPIHGHKASDISMARLLTQLFEVTELFAMTTQPQLIMLQKTMVVVEGVARSLDPGLDMWKTAEPVVRTWIERNLGPAGRIQDAGESLATLVRLAGELPMLAKRAERIVEEIDTMTTRGVKVEPDMMEAWARARSRSNRLGAVAMWVIAVALVAIVFEGWW</sequence>
<accession>A0A2T5VGA1</accession>
<keyword evidence="5" id="KW-0808">Transferase</keyword>
<evidence type="ECO:0000256" key="12">
    <source>
        <dbReference type="ARBA" id="ARBA00023136"/>
    </source>
</evidence>
<name>A0A2T5VGA1_9HYPH</name>
<keyword evidence="6" id="KW-0831">Ubiquinone biosynthesis</keyword>
<evidence type="ECO:0000259" key="14">
    <source>
        <dbReference type="Pfam" id="PF03109"/>
    </source>
</evidence>
<dbReference type="AlphaFoldDB" id="A0A2T5VGA1"/>
<comment type="similarity">
    <text evidence="2">Belongs to the protein kinase superfamily. ADCK protein kinase family.</text>
</comment>
<evidence type="ECO:0000256" key="9">
    <source>
        <dbReference type="ARBA" id="ARBA00022777"/>
    </source>
</evidence>
<evidence type="ECO:0000313" key="16">
    <source>
        <dbReference type="Proteomes" id="UP000244081"/>
    </source>
</evidence>
<dbReference type="NCBIfam" id="TIGR01982">
    <property type="entry name" value="UbiB"/>
    <property type="match status" value="1"/>
</dbReference>
<dbReference type="GO" id="GO:0006744">
    <property type="term" value="P:ubiquinone biosynthetic process"/>
    <property type="evidence" value="ECO:0007669"/>
    <property type="project" value="UniProtKB-UniPathway"/>
</dbReference>
<dbReference type="GO" id="GO:0016301">
    <property type="term" value="F:kinase activity"/>
    <property type="evidence" value="ECO:0007669"/>
    <property type="project" value="UniProtKB-KW"/>
</dbReference>
<dbReference type="SUPFAM" id="SSF56112">
    <property type="entry name" value="Protein kinase-like (PK-like)"/>
    <property type="match status" value="1"/>
</dbReference>
<proteinExistence type="inferred from homology"/>
<dbReference type="Pfam" id="PF03109">
    <property type="entry name" value="ABC1"/>
    <property type="match status" value="1"/>
</dbReference>
<gene>
    <name evidence="15" type="ORF">C8N35_101829</name>
</gene>
<dbReference type="OrthoDB" id="9795390at2"/>
<keyword evidence="12 13" id="KW-0472">Membrane</keyword>
<evidence type="ECO:0000256" key="5">
    <source>
        <dbReference type="ARBA" id="ARBA00022679"/>
    </source>
</evidence>
<keyword evidence="10" id="KW-0067">ATP-binding</keyword>
<organism evidence="15 16">
    <name type="scientific">Breoghania corrubedonensis</name>
    <dbReference type="NCBI Taxonomy" id="665038"/>
    <lineage>
        <taxon>Bacteria</taxon>
        <taxon>Pseudomonadati</taxon>
        <taxon>Pseudomonadota</taxon>
        <taxon>Alphaproteobacteria</taxon>
        <taxon>Hyphomicrobiales</taxon>
        <taxon>Stappiaceae</taxon>
        <taxon>Breoghania</taxon>
    </lineage>
</organism>
<dbReference type="PANTHER" id="PTHR10566">
    <property type="entry name" value="CHAPERONE-ACTIVITY OF BC1 COMPLEX CABC1 -RELATED"/>
    <property type="match status" value="1"/>
</dbReference>
<dbReference type="GO" id="GO:0005524">
    <property type="term" value="F:ATP binding"/>
    <property type="evidence" value="ECO:0007669"/>
    <property type="project" value="UniProtKB-KW"/>
</dbReference>
<comment type="pathway">
    <text evidence="1">Cofactor biosynthesis; ubiquinone biosynthesis [regulation].</text>
</comment>
<dbReference type="PANTHER" id="PTHR10566:SF113">
    <property type="entry name" value="PROTEIN ACTIVITY OF BC1 COMPLEX KINASE 7, CHLOROPLASTIC"/>
    <property type="match status" value="1"/>
</dbReference>
<evidence type="ECO:0000256" key="4">
    <source>
        <dbReference type="ARBA" id="ARBA00022519"/>
    </source>
</evidence>
<evidence type="ECO:0000256" key="1">
    <source>
        <dbReference type="ARBA" id="ARBA00005020"/>
    </source>
</evidence>
<dbReference type="EMBL" id="QAYG01000001">
    <property type="protein sequence ID" value="PTW62781.1"/>
    <property type="molecule type" value="Genomic_DNA"/>
</dbReference>
<keyword evidence="7 13" id="KW-0812">Transmembrane</keyword>
<protein>
    <submittedName>
        <fullName evidence="15">2-octaprenylphenol hydroxylase</fullName>
    </submittedName>
</protein>
<evidence type="ECO:0000256" key="3">
    <source>
        <dbReference type="ARBA" id="ARBA00022475"/>
    </source>
</evidence>
<keyword evidence="9" id="KW-0418">Kinase</keyword>
<evidence type="ECO:0000256" key="6">
    <source>
        <dbReference type="ARBA" id="ARBA00022688"/>
    </source>
</evidence>
<evidence type="ECO:0000256" key="8">
    <source>
        <dbReference type="ARBA" id="ARBA00022741"/>
    </source>
</evidence>
<dbReference type="InterPro" id="IPR045308">
    <property type="entry name" value="UbiB_bact"/>
</dbReference>
<keyword evidence="3" id="KW-1003">Cell membrane</keyword>
<evidence type="ECO:0000256" key="2">
    <source>
        <dbReference type="ARBA" id="ARBA00009670"/>
    </source>
</evidence>
<evidence type="ECO:0000256" key="11">
    <source>
        <dbReference type="ARBA" id="ARBA00022989"/>
    </source>
</evidence>
<reference evidence="15 16" key="1">
    <citation type="submission" date="2018-04" db="EMBL/GenBank/DDBJ databases">
        <title>Genomic Encyclopedia of Archaeal and Bacterial Type Strains, Phase II (KMG-II): from individual species to whole genera.</title>
        <authorList>
            <person name="Goeker M."/>
        </authorList>
    </citation>
    <scope>NUCLEOTIDE SEQUENCE [LARGE SCALE GENOMIC DNA]</scope>
    <source>
        <strain evidence="15 16">DSM 23382</strain>
    </source>
</reference>
<evidence type="ECO:0000256" key="13">
    <source>
        <dbReference type="SAM" id="Phobius"/>
    </source>
</evidence>
<evidence type="ECO:0000313" key="15">
    <source>
        <dbReference type="EMBL" id="PTW62781.1"/>
    </source>
</evidence>
<dbReference type="RefSeq" id="WP_107988297.1">
    <property type="nucleotide sequence ID" value="NZ_QAYG01000001.1"/>
</dbReference>
<dbReference type="InterPro" id="IPR004147">
    <property type="entry name" value="ABC1_dom"/>
</dbReference>